<evidence type="ECO:0008006" key="6">
    <source>
        <dbReference type="Google" id="ProtNLM"/>
    </source>
</evidence>
<organism evidence="4 5">
    <name type="scientific">Spirochaeta africana (strain ATCC 700263 / DSM 8902 / Z-7692)</name>
    <dbReference type="NCBI Taxonomy" id="889378"/>
    <lineage>
        <taxon>Bacteria</taxon>
        <taxon>Pseudomonadati</taxon>
        <taxon>Spirochaetota</taxon>
        <taxon>Spirochaetia</taxon>
        <taxon>Spirochaetales</taxon>
        <taxon>Spirochaetaceae</taxon>
        <taxon>Spirochaeta</taxon>
    </lineage>
</organism>
<dbReference type="STRING" id="889378.Spiaf_1418"/>
<sequence length="364" mass="37874">MRVQRLVIVLILVSAAAAAAESPFAVITHIEGSEIAVFRQAQPAVYRPGQQQLVGAPVFAGDVLQTADDSYLEIQLYPAGDTVSVFGGSSIEVRELGSQPRMRLNYGSLRLRATDDQAGPLVAVQAGQARLELDSGDVYVSYRLPAGAPAGISVVLEVAVADGSASLQGSVDPDQPATQVDIAAGQQLQLGLRGSGTAGQAEILSEGTIDDDLRGFLESTPLQGRTAAAGQVHQQFVLLDYIEVLRLNPRALPSRQLASPSAPGQQRTAQVSDTGLAERTVTYTPPEQLFFTPNPGLQGAGTGLFAVGAITEVLGLTLLVFGDSLLSSAIPNQTARQGLTYGMVLGGGVIMGVGTGMFFLSFGL</sequence>
<reference evidence="5" key="1">
    <citation type="journal article" date="2013" name="Stand. Genomic Sci.">
        <title>Complete genome sequence of the halophilic bacterium Spirochaeta africana type strain (Z-7692(T)) from the alkaline Lake Magadi in the East African Rift.</title>
        <authorList>
            <person name="Liolos K."/>
            <person name="Abt B."/>
            <person name="Scheuner C."/>
            <person name="Teshima H."/>
            <person name="Held B."/>
            <person name="Lapidus A."/>
            <person name="Nolan M."/>
            <person name="Lucas S."/>
            <person name="Deshpande S."/>
            <person name="Cheng J.F."/>
            <person name="Tapia R."/>
            <person name="Goodwin L.A."/>
            <person name="Pitluck S."/>
            <person name="Pagani I."/>
            <person name="Ivanova N."/>
            <person name="Mavromatis K."/>
            <person name="Mikhailova N."/>
            <person name="Huntemann M."/>
            <person name="Pati A."/>
            <person name="Chen A."/>
            <person name="Palaniappan K."/>
            <person name="Land M."/>
            <person name="Rohde M."/>
            <person name="Tindall B.J."/>
            <person name="Detter J.C."/>
            <person name="Goker M."/>
            <person name="Bristow J."/>
            <person name="Eisen J.A."/>
            <person name="Markowitz V."/>
            <person name="Hugenholtz P."/>
            <person name="Woyke T."/>
            <person name="Klenk H.P."/>
            <person name="Kyrpides N.C."/>
        </authorList>
    </citation>
    <scope>NUCLEOTIDE SEQUENCE</scope>
    <source>
        <strain evidence="5">ATCC 700263 / DSM 8902 / Z-7692</strain>
    </source>
</reference>
<dbReference type="PATRIC" id="fig|889378.3.peg.1409"/>
<dbReference type="Proteomes" id="UP000007383">
    <property type="component" value="Chromosome"/>
</dbReference>
<protein>
    <recommendedName>
        <fullName evidence="6">FecR protein domain-containing protein</fullName>
    </recommendedName>
</protein>
<keyword evidence="2" id="KW-1133">Transmembrane helix</keyword>
<evidence type="ECO:0000313" key="5">
    <source>
        <dbReference type="Proteomes" id="UP000007383"/>
    </source>
</evidence>
<evidence type="ECO:0000313" key="4">
    <source>
        <dbReference type="EMBL" id="AFG37481.1"/>
    </source>
</evidence>
<evidence type="ECO:0000256" key="1">
    <source>
        <dbReference type="SAM" id="MobiDB-lite"/>
    </source>
</evidence>
<keyword evidence="2" id="KW-0472">Membrane</keyword>
<proteinExistence type="predicted"/>
<keyword evidence="2" id="KW-0812">Transmembrane</keyword>
<name>H9UIY8_SPIAZ</name>
<dbReference type="AlphaFoldDB" id="H9UIY8"/>
<dbReference type="KEGG" id="sfc:Spiaf_1418"/>
<keyword evidence="5" id="KW-1185">Reference proteome</keyword>
<accession>H9UIY8</accession>
<feature type="transmembrane region" description="Helical" evidence="2">
    <location>
        <begin position="303"/>
        <end position="326"/>
    </location>
</feature>
<feature type="transmembrane region" description="Helical" evidence="2">
    <location>
        <begin position="338"/>
        <end position="362"/>
    </location>
</feature>
<gene>
    <name evidence="4" type="ordered locus">Spiaf_1418</name>
</gene>
<keyword evidence="3" id="KW-0732">Signal</keyword>
<dbReference type="RefSeq" id="WP_014455465.1">
    <property type="nucleotide sequence ID" value="NC_017098.1"/>
</dbReference>
<dbReference type="EMBL" id="CP003282">
    <property type="protein sequence ID" value="AFG37481.1"/>
    <property type="molecule type" value="Genomic_DNA"/>
</dbReference>
<feature type="chain" id="PRO_5003623397" description="FecR protein domain-containing protein" evidence="3">
    <location>
        <begin position="20"/>
        <end position="364"/>
    </location>
</feature>
<feature type="signal peptide" evidence="3">
    <location>
        <begin position="1"/>
        <end position="19"/>
    </location>
</feature>
<feature type="region of interest" description="Disordered" evidence="1">
    <location>
        <begin position="254"/>
        <end position="274"/>
    </location>
</feature>
<dbReference type="HOGENOM" id="CLU_760552_0_0_12"/>
<feature type="compositionally biased region" description="Polar residues" evidence="1">
    <location>
        <begin position="256"/>
        <end position="273"/>
    </location>
</feature>
<evidence type="ECO:0000256" key="3">
    <source>
        <dbReference type="SAM" id="SignalP"/>
    </source>
</evidence>
<evidence type="ECO:0000256" key="2">
    <source>
        <dbReference type="SAM" id="Phobius"/>
    </source>
</evidence>